<name>A0A0F7SPB6_PHARH</name>
<dbReference type="AlphaFoldDB" id="A0A0F7SPB6"/>
<dbReference type="EMBL" id="LN483157">
    <property type="protein sequence ID" value="CED83987.1"/>
    <property type="molecule type" value="Genomic_DNA"/>
</dbReference>
<accession>A0A0F7SPB6</accession>
<evidence type="ECO:0000313" key="2">
    <source>
        <dbReference type="EMBL" id="CED83987.1"/>
    </source>
</evidence>
<organism evidence="2">
    <name type="scientific">Phaffia rhodozyma</name>
    <name type="common">Yeast</name>
    <name type="synonym">Xanthophyllomyces dendrorhous</name>
    <dbReference type="NCBI Taxonomy" id="264483"/>
    <lineage>
        <taxon>Eukaryota</taxon>
        <taxon>Fungi</taxon>
        <taxon>Dikarya</taxon>
        <taxon>Basidiomycota</taxon>
        <taxon>Agaricomycotina</taxon>
        <taxon>Tremellomycetes</taxon>
        <taxon>Cystofilobasidiales</taxon>
        <taxon>Mrakiaceae</taxon>
        <taxon>Phaffia</taxon>
    </lineage>
</organism>
<sequence length="363" mass="39903">MYKSNHALARSDPTSAPPFYPDSYLRVIPSPSLSSPGPSVRYVRNLTKSPSTNTLPSSSLPIRSPSNLRVPAYSIIHPISSTLQRQKHVSRVPSRATHLQHIRDTLPAVMHGQTNRVTEPLPWTVDLGDDSEFSHSVETKQRTVRQASDPMPLTSTGSLVPPRPSRNVDMVFGSRAGRPVRRVSSVPVTLDDRYIFSVNPNAVPPCSPPPKYSIVPAPSVNGSSTSYLLSPRSRTLPYMPMERSDSSCSEDGSYSSVSPLPITPLYSVEDNSPRLRLSSSTTSISSTSICSFSPRDEDDKDLFDLLPAEQDDGLNRPIETFLHDIDELSMSVWPDEAGHIILLPPVPLKSHKRAHQHTSDVLS</sequence>
<evidence type="ECO:0000256" key="1">
    <source>
        <dbReference type="SAM" id="MobiDB-lite"/>
    </source>
</evidence>
<reference evidence="2" key="1">
    <citation type="submission" date="2014-08" db="EMBL/GenBank/DDBJ databases">
        <authorList>
            <person name="Sharma Rahul"/>
            <person name="Thines Marco"/>
        </authorList>
    </citation>
    <scope>NUCLEOTIDE SEQUENCE</scope>
</reference>
<feature type="compositionally biased region" description="Low complexity" evidence="1">
    <location>
        <begin position="246"/>
        <end position="256"/>
    </location>
</feature>
<protein>
    <submittedName>
        <fullName evidence="2">Uncharacterized protein</fullName>
    </submittedName>
</protein>
<feature type="region of interest" description="Disordered" evidence="1">
    <location>
        <begin position="236"/>
        <end position="256"/>
    </location>
</feature>
<feature type="region of interest" description="Disordered" evidence="1">
    <location>
        <begin position="135"/>
        <end position="166"/>
    </location>
</feature>
<proteinExistence type="predicted"/>